<name>A0A875S0N2_EENNA</name>
<proteinExistence type="predicted"/>
<accession>A0A875S0N2</accession>
<evidence type="ECO:0000313" key="2">
    <source>
        <dbReference type="Proteomes" id="UP000662931"/>
    </source>
</evidence>
<evidence type="ECO:0008006" key="3">
    <source>
        <dbReference type="Google" id="ProtNLM"/>
    </source>
</evidence>
<dbReference type="KEGG" id="bnn:FOA43_001200"/>
<dbReference type="AlphaFoldDB" id="A0A875S0N2"/>
<dbReference type="OrthoDB" id="1724197at2759"/>
<protein>
    <recommendedName>
        <fullName evidence="3">Bacterial surface antigen (D15) domain-containing protein</fullName>
    </recommendedName>
</protein>
<reference evidence="1" key="1">
    <citation type="submission" date="2020-10" db="EMBL/GenBank/DDBJ databases">
        <authorList>
            <person name="Roach M.J.R."/>
        </authorList>
    </citation>
    <scope>NUCLEOTIDE SEQUENCE</scope>
    <source>
        <strain evidence="1">CBS 1945</strain>
    </source>
</reference>
<organism evidence="1 2">
    <name type="scientific">Eeniella nana</name>
    <name type="common">Yeast</name>
    <name type="synonym">Brettanomyces nanus</name>
    <dbReference type="NCBI Taxonomy" id="13502"/>
    <lineage>
        <taxon>Eukaryota</taxon>
        <taxon>Fungi</taxon>
        <taxon>Dikarya</taxon>
        <taxon>Ascomycota</taxon>
        <taxon>Saccharomycotina</taxon>
        <taxon>Pichiomycetes</taxon>
        <taxon>Pichiales</taxon>
        <taxon>Pichiaceae</taxon>
        <taxon>Brettanomyces</taxon>
    </lineage>
</organism>
<sequence length="477" mass="52252">MTLTQDQDTFQTISGDVMSANSSHAVNLTKVEITGAQGFSDEFLGSALGPLLITSDLTVGQLVKQAQLSTSYFSGTECFKNVGFLIEKDSDYDRTVKSILKEEVPLNLKARLNLEPCALKQFQIGSFHESQLGNIVSLNYTDRSVLGNASYIKLCAVLNRLQDQNAQSFRATLKTPMSNSTVKLFGSASFANRSFPAFQSDRQLSTGAKVGFLKSYFSNASDLQGNISGGLSVVKRSILDVADSANDEIKTYAGECFKQSLFFNVNAGKLSYLPSSRGAFAMHGFKSSMRSEISGYVPQEGGATTVASSLQDKFHKVEFSSKFFQSLYNPNITFGCELNAGNLTILSPESDTIHFQDKFYLPLVGYKTLGLDRNSSNLGGLSYLSYKLSIYSRFFFAKPISPLRAYVSFTGAKLSRSYNDFMSSPTAGFKSTASLGMLYKVGDFAYCNVGYNWPLDDRDPESLRPGMAFSVSLYGDY</sequence>
<evidence type="ECO:0000313" key="1">
    <source>
        <dbReference type="EMBL" id="QPG73885.1"/>
    </source>
</evidence>
<dbReference type="Proteomes" id="UP000662931">
    <property type="component" value="Chromosome 1"/>
</dbReference>
<dbReference type="GeneID" id="62194601"/>
<dbReference type="EMBL" id="CP064812">
    <property type="protein sequence ID" value="QPG73885.1"/>
    <property type="molecule type" value="Genomic_DNA"/>
</dbReference>
<dbReference type="RefSeq" id="XP_038777450.1">
    <property type="nucleotide sequence ID" value="XM_038921522.1"/>
</dbReference>
<keyword evidence="2" id="KW-1185">Reference proteome</keyword>
<gene>
    <name evidence="1" type="ORF">FOA43_001200</name>
</gene>